<dbReference type="PROSITE" id="PS51420">
    <property type="entry name" value="RHO"/>
    <property type="match status" value="1"/>
</dbReference>
<keyword evidence="15" id="KW-0472">Membrane</keyword>
<sequence length="1270" mass="133864">MPRELRCVLVGDSGVGKSTIITSLVKESFAPRVQRVVPELTLPPSVSPEGVTIKIIDTAAVAITSPSAAAGSSLSPPSNSSSSHASDHARSTHASPSHPPRQSSGPTSLADQQRAHLEAEVRRASVICLVYSISTPSTFERIPTFWLPYIRSILSESASASGQGRQGSKHTPTFRTSVNGGMPEEDEDDDASAFTPSIPVILVGNKIDLRGSDPVLISAASHPSELSQSALEQELAPVMAEFREVETCVETSAFLHINISEIFYFAQKAVLYPTAPLYDSREQRLRYGCVEALKRIFMLCDNDQDGVLNDRELNNFQKRCFDAPLHPRELEGVKELVLAAPVGGRAGGAHNQHSSRESHYAGSSNASAAGGNGGKHSGSRSTHGRRSQGTGGAAPSNNGSRLGPDGRTSVSGSSTDARSASTLGNGRRYRGSRADSFTSNETISQARQQSHRQRTLSNSSTASTSGSHPHIRNGGLTLAGFLYLHLIFIQRGRLETTWTVLRSFGYSCPTLKLEDSYIHPAFPIPPDHAVELSPHGYQFLTDVFEAHDKDRDGALSRAELQKLFVIAPGGEHPWTRRHGHDFPSETTITDQNGNITLQGWLAQWSMTTLLEPRTTLAYMAYLGYPSYGVSVNGPATPPANAGSGKSAGGIRSYFSSGSNSAGTGQGGSSSPSTPSGSGPAWSSSSGSGGGFWSSGSSSNAGSSASGSHSSRKNAKPRPLGPPTTTTALQVVKIPRKAERERFLRRGFGLSALPLSTSSASPNVKANKKKKGVPQRSVVLGYVFGAPGSGKTALLRAMVGREFDPLPSAGRHELSFSGGHSHLGGAHEKELDRSVLSTHSVVSAVEYGGAEKYLVLQEFEAAQEAEVLKSPKRLAAADVAVFVYDATNPESFAYLVNLRREHPQMGGLPTLFVATKSDLVYGIGTSASTPSGMMSPVPGMTRGRGMYGSPESLLSASPPREFHRLRGLTSTGGGGPGDRSPLEGSRVLNPNEEVPERGEDGRDEIKSGSEGEDGEDDDDDDIIDPRSYCSEELGLAIPALQHGAGPLEISVRLGQLADVYSVLCAIALDPTGAIPDAAAWDRELSRRRREGWSGWFGFGWLLGGGGGSGSNSGTSQGVGSAQKASTSASRSKKNKRTGGKAVSKSGASKGDEDGGAGKHVVVWGSGARARWVLLVVLAVGGAAASIRLLGVGRVGGGSGSAGEVGLGLWRTMLGIGVGDASAAAQDGSEGLSSWLRWVRSNDPLHHHVQCYTFIAAHFEITHHICEIIIER</sequence>
<dbReference type="Pfam" id="PF00071">
    <property type="entry name" value="Ras"/>
    <property type="match status" value="1"/>
</dbReference>
<dbReference type="EMBL" id="JAPDMZ010000005">
    <property type="protein sequence ID" value="KAK0557507.1"/>
    <property type="molecule type" value="Genomic_DNA"/>
</dbReference>
<comment type="similarity">
    <text evidence="3">Belongs to the mitochondrial Rho GTPase family.</text>
</comment>
<protein>
    <recommendedName>
        <fullName evidence="4">Mitochondrial Rho GTPase 1</fullName>
    </recommendedName>
    <alternativeName>
        <fullName evidence="16">GTPase EF-hand protein of mitochondria 1</fullName>
    </alternativeName>
</protein>
<dbReference type="PANTHER" id="PTHR46819:SF1">
    <property type="entry name" value="EF-HAND CALCIUM-BINDING DOMAIN-CONTAINING PROTEIN 7"/>
    <property type="match status" value="1"/>
</dbReference>
<evidence type="ECO:0000256" key="10">
    <source>
        <dbReference type="ARBA" id="ARBA00022801"/>
    </source>
</evidence>
<dbReference type="InterPro" id="IPR018247">
    <property type="entry name" value="EF_Hand_1_Ca_BS"/>
</dbReference>
<dbReference type="InterPro" id="IPR020860">
    <property type="entry name" value="MIRO_dom"/>
</dbReference>
<dbReference type="PROSITE" id="PS51423">
    <property type="entry name" value="MIRO"/>
    <property type="match status" value="1"/>
</dbReference>
<dbReference type="InterPro" id="IPR013566">
    <property type="entry name" value="EF_hand_assoc_1"/>
</dbReference>
<dbReference type="GO" id="GO:0005525">
    <property type="term" value="F:GTP binding"/>
    <property type="evidence" value="ECO:0007669"/>
    <property type="project" value="UniProtKB-KW"/>
</dbReference>
<evidence type="ECO:0000256" key="17">
    <source>
        <dbReference type="SAM" id="MobiDB-lite"/>
    </source>
</evidence>
<dbReference type="PANTHER" id="PTHR46819">
    <property type="entry name" value="EF-HAND CALCIUM-BINDING DOMAIN-CONTAINING PROTEIN 7"/>
    <property type="match status" value="1"/>
</dbReference>
<keyword evidence="6" id="KW-0479">Metal-binding</keyword>
<dbReference type="GO" id="GO:0003924">
    <property type="term" value="F:GTPase activity"/>
    <property type="evidence" value="ECO:0007669"/>
    <property type="project" value="InterPro"/>
</dbReference>
<dbReference type="SMART" id="SM00174">
    <property type="entry name" value="RHO"/>
    <property type="match status" value="1"/>
</dbReference>
<dbReference type="Pfam" id="PF08355">
    <property type="entry name" value="EF_assoc_1"/>
    <property type="match status" value="1"/>
</dbReference>
<dbReference type="PROSITE" id="PS00018">
    <property type="entry name" value="EF_HAND_1"/>
    <property type="match status" value="2"/>
</dbReference>
<keyword evidence="10" id="KW-0378">Hydrolase</keyword>
<evidence type="ECO:0000259" key="19">
    <source>
        <dbReference type="PROSITE" id="PS51423"/>
    </source>
</evidence>
<evidence type="ECO:0000256" key="2">
    <source>
        <dbReference type="ARBA" id="ARBA00004200"/>
    </source>
</evidence>
<dbReference type="InterPro" id="IPR013567">
    <property type="entry name" value="EF_hand_assoc_2"/>
</dbReference>
<dbReference type="GO" id="GO:0005741">
    <property type="term" value="C:mitochondrial outer membrane"/>
    <property type="evidence" value="ECO:0007669"/>
    <property type="project" value="UniProtKB-SubCell"/>
</dbReference>
<feature type="compositionally biased region" description="Low complexity" evidence="17">
    <location>
        <begin position="360"/>
        <end position="369"/>
    </location>
</feature>
<keyword evidence="5" id="KW-0812">Transmembrane</keyword>
<keyword evidence="21" id="KW-1185">Reference proteome</keyword>
<comment type="function">
    <text evidence="1">Mitochondrial GTPase involved in mitochondrial trafficking. Probably involved in control of anterograde transport of mitochondria and their subcellular distribution.</text>
</comment>
<gene>
    <name evidence="20" type="primary">GEM1</name>
    <name evidence="20" type="ORF">OC846_000495</name>
</gene>
<feature type="region of interest" description="Disordered" evidence="17">
    <location>
        <begin position="159"/>
        <end position="191"/>
    </location>
</feature>
<evidence type="ECO:0000256" key="9">
    <source>
        <dbReference type="ARBA" id="ARBA00022787"/>
    </source>
</evidence>
<feature type="compositionally biased region" description="Polar residues" evidence="17">
    <location>
        <begin position="408"/>
        <end position="424"/>
    </location>
</feature>
<keyword evidence="14" id="KW-0342">GTP-binding</keyword>
<keyword evidence="13" id="KW-0496">Mitochondrion</keyword>
<keyword evidence="12" id="KW-1133">Transmembrane helix</keyword>
<dbReference type="SUPFAM" id="SSF52540">
    <property type="entry name" value="P-loop containing nucleoside triphosphate hydrolases"/>
    <property type="match status" value="2"/>
</dbReference>
<evidence type="ECO:0000256" key="4">
    <source>
        <dbReference type="ARBA" id="ARBA00019119"/>
    </source>
</evidence>
<evidence type="ECO:0000313" key="20">
    <source>
        <dbReference type="EMBL" id="KAK0557507.1"/>
    </source>
</evidence>
<dbReference type="AlphaFoldDB" id="A0AAN6JUJ5"/>
<evidence type="ECO:0000256" key="12">
    <source>
        <dbReference type="ARBA" id="ARBA00022989"/>
    </source>
</evidence>
<feature type="compositionally biased region" description="Low complexity" evidence="17">
    <location>
        <begin position="693"/>
        <end position="708"/>
    </location>
</feature>
<feature type="compositionally biased region" description="Low complexity" evidence="17">
    <location>
        <begin position="655"/>
        <end position="685"/>
    </location>
</feature>
<feature type="compositionally biased region" description="Low complexity" evidence="17">
    <location>
        <begin position="1110"/>
        <end position="1119"/>
    </location>
</feature>
<feature type="region of interest" description="Disordered" evidence="17">
    <location>
        <begin position="928"/>
        <end position="1024"/>
    </location>
</feature>
<feature type="region of interest" description="Disordered" evidence="17">
    <location>
        <begin position="68"/>
        <end position="116"/>
    </location>
</feature>
<feature type="region of interest" description="Disordered" evidence="17">
    <location>
        <begin position="655"/>
        <end position="727"/>
    </location>
</feature>
<dbReference type="PROSITE" id="PS50222">
    <property type="entry name" value="EF_HAND_2"/>
    <property type="match status" value="1"/>
</dbReference>
<dbReference type="InterPro" id="IPR052266">
    <property type="entry name" value="Miro-EF-hand_domain"/>
</dbReference>
<dbReference type="InterPro" id="IPR011992">
    <property type="entry name" value="EF-hand-dom_pair"/>
</dbReference>
<keyword evidence="11" id="KW-0106">Calcium</keyword>
<evidence type="ECO:0000256" key="13">
    <source>
        <dbReference type="ARBA" id="ARBA00023128"/>
    </source>
</evidence>
<dbReference type="Gene3D" id="1.10.238.10">
    <property type="entry name" value="EF-hand"/>
    <property type="match status" value="3"/>
</dbReference>
<dbReference type="InterPro" id="IPR027417">
    <property type="entry name" value="P-loop_NTPase"/>
</dbReference>
<dbReference type="Gene3D" id="3.40.50.300">
    <property type="entry name" value="P-loop containing nucleotide triphosphate hydrolases"/>
    <property type="match status" value="2"/>
</dbReference>
<feature type="compositionally biased region" description="Polar residues" evidence="17">
    <location>
        <begin position="435"/>
        <end position="448"/>
    </location>
</feature>
<feature type="domain" description="Miro" evidence="19">
    <location>
        <begin position="2"/>
        <end position="272"/>
    </location>
</feature>
<evidence type="ECO:0000256" key="8">
    <source>
        <dbReference type="ARBA" id="ARBA00022741"/>
    </source>
</evidence>
<evidence type="ECO:0000256" key="6">
    <source>
        <dbReference type="ARBA" id="ARBA00022723"/>
    </source>
</evidence>
<name>A0AAN6JUJ5_9BASI</name>
<feature type="compositionally biased region" description="Acidic residues" evidence="17">
    <location>
        <begin position="1009"/>
        <end position="1021"/>
    </location>
</feature>
<organism evidence="20 21">
    <name type="scientific">Tilletia horrida</name>
    <dbReference type="NCBI Taxonomy" id="155126"/>
    <lineage>
        <taxon>Eukaryota</taxon>
        <taxon>Fungi</taxon>
        <taxon>Dikarya</taxon>
        <taxon>Basidiomycota</taxon>
        <taxon>Ustilaginomycotina</taxon>
        <taxon>Exobasidiomycetes</taxon>
        <taxon>Tilletiales</taxon>
        <taxon>Tilletiaceae</taxon>
        <taxon>Tilletia</taxon>
    </lineage>
</organism>
<keyword evidence="9" id="KW-1000">Mitochondrion outer membrane</keyword>
<feature type="compositionally biased region" description="Polar residues" evidence="17">
    <location>
        <begin position="100"/>
        <end position="111"/>
    </location>
</feature>
<dbReference type="SUPFAM" id="SSF47473">
    <property type="entry name" value="EF-hand"/>
    <property type="match status" value="1"/>
</dbReference>
<dbReference type="Proteomes" id="UP001176517">
    <property type="component" value="Unassembled WGS sequence"/>
</dbReference>
<evidence type="ECO:0000256" key="3">
    <source>
        <dbReference type="ARBA" id="ARBA00007981"/>
    </source>
</evidence>
<evidence type="ECO:0000256" key="16">
    <source>
        <dbReference type="ARBA" id="ARBA00032646"/>
    </source>
</evidence>
<evidence type="ECO:0000259" key="18">
    <source>
        <dbReference type="PROSITE" id="PS50222"/>
    </source>
</evidence>
<comment type="caution">
    <text evidence="20">The sequence shown here is derived from an EMBL/GenBank/DDBJ whole genome shotgun (WGS) entry which is preliminary data.</text>
</comment>
<dbReference type="PROSITE" id="PS51419">
    <property type="entry name" value="RAB"/>
    <property type="match status" value="1"/>
</dbReference>
<evidence type="ECO:0000256" key="14">
    <source>
        <dbReference type="ARBA" id="ARBA00023134"/>
    </source>
</evidence>
<accession>A0AAN6JUJ5</accession>
<evidence type="ECO:0000313" key="21">
    <source>
        <dbReference type="Proteomes" id="UP001176517"/>
    </source>
</evidence>
<evidence type="ECO:0000256" key="7">
    <source>
        <dbReference type="ARBA" id="ARBA00022737"/>
    </source>
</evidence>
<feature type="domain" description="EF-hand" evidence="18">
    <location>
        <begin position="535"/>
        <end position="570"/>
    </location>
</feature>
<proteinExistence type="inferred from homology"/>
<feature type="compositionally biased region" description="Polar residues" evidence="17">
    <location>
        <begin position="169"/>
        <end position="179"/>
    </location>
</feature>
<feature type="region of interest" description="Disordered" evidence="17">
    <location>
        <begin position="344"/>
        <end position="470"/>
    </location>
</feature>
<feature type="compositionally biased region" description="Basic and acidic residues" evidence="17">
    <location>
        <begin position="993"/>
        <end position="1008"/>
    </location>
</feature>
<reference evidence="20" key="1">
    <citation type="journal article" date="2023" name="PhytoFront">
        <title>Draft Genome Resources of Seven Strains of Tilletia horrida, Causal Agent of Kernel Smut of Rice.</title>
        <authorList>
            <person name="Khanal S."/>
            <person name="Antony Babu S."/>
            <person name="Zhou X.G."/>
        </authorList>
    </citation>
    <scope>NUCLEOTIDE SEQUENCE</scope>
    <source>
        <strain evidence="20">TX6</strain>
    </source>
</reference>
<dbReference type="Pfam" id="PF08356">
    <property type="entry name" value="EF_assoc_2"/>
    <property type="match status" value="1"/>
</dbReference>
<comment type="subcellular location">
    <subcellularLocation>
        <location evidence="2">Mitochondrion outer membrane</location>
        <topology evidence="2">Single-pass type IV membrane protein</topology>
    </subcellularLocation>
</comment>
<dbReference type="GO" id="GO:0005509">
    <property type="term" value="F:calcium ion binding"/>
    <property type="evidence" value="ECO:0007669"/>
    <property type="project" value="InterPro"/>
</dbReference>
<keyword evidence="7" id="KW-0677">Repeat</keyword>
<evidence type="ECO:0000256" key="5">
    <source>
        <dbReference type="ARBA" id="ARBA00022692"/>
    </source>
</evidence>
<feature type="compositionally biased region" description="Low complexity" evidence="17">
    <location>
        <begin position="455"/>
        <end position="467"/>
    </location>
</feature>
<evidence type="ECO:0000256" key="1">
    <source>
        <dbReference type="ARBA" id="ARBA00003481"/>
    </source>
</evidence>
<dbReference type="InterPro" id="IPR001806">
    <property type="entry name" value="Small_GTPase"/>
</dbReference>
<evidence type="ECO:0000256" key="15">
    <source>
        <dbReference type="ARBA" id="ARBA00023136"/>
    </source>
</evidence>
<evidence type="ECO:0000256" key="11">
    <source>
        <dbReference type="ARBA" id="ARBA00022837"/>
    </source>
</evidence>
<dbReference type="SMART" id="SM00054">
    <property type="entry name" value="EFh"/>
    <property type="match status" value="2"/>
</dbReference>
<feature type="compositionally biased region" description="Low complexity" evidence="17">
    <location>
        <begin position="68"/>
        <end position="84"/>
    </location>
</feature>
<feature type="region of interest" description="Disordered" evidence="17">
    <location>
        <begin position="1107"/>
        <end position="1154"/>
    </location>
</feature>
<dbReference type="InterPro" id="IPR002048">
    <property type="entry name" value="EF_hand_dom"/>
</dbReference>
<keyword evidence="8" id="KW-0547">Nucleotide-binding</keyword>